<dbReference type="InterPro" id="IPR011250">
    <property type="entry name" value="OMP/PagP_B-barrel"/>
</dbReference>
<protein>
    <submittedName>
        <fullName evidence="8">Porin family protein</fullName>
    </submittedName>
</protein>
<dbReference type="Proteomes" id="UP000310754">
    <property type="component" value="Unassembled WGS sequence"/>
</dbReference>
<dbReference type="PANTHER" id="PTHR34001">
    <property type="entry name" value="BLL7405 PROTEIN"/>
    <property type="match status" value="1"/>
</dbReference>
<evidence type="ECO:0000256" key="1">
    <source>
        <dbReference type="ARBA" id="ARBA00004442"/>
    </source>
</evidence>
<organism evidence="8 9">
    <name type="scientific">Allorhizobium terrae</name>
    <dbReference type="NCBI Taxonomy" id="1848972"/>
    <lineage>
        <taxon>Bacteria</taxon>
        <taxon>Pseudomonadati</taxon>
        <taxon>Pseudomonadota</taxon>
        <taxon>Alphaproteobacteria</taxon>
        <taxon>Hyphomicrobiales</taxon>
        <taxon>Rhizobiaceae</taxon>
        <taxon>Rhizobium/Agrobacterium group</taxon>
        <taxon>Allorhizobium</taxon>
    </lineage>
</organism>
<dbReference type="RefSeq" id="WP_146933636.1">
    <property type="nucleotide sequence ID" value="NZ_SSOA01000001.1"/>
</dbReference>
<dbReference type="InterPro" id="IPR051692">
    <property type="entry name" value="OMP-like"/>
</dbReference>
<evidence type="ECO:0000313" key="8">
    <source>
        <dbReference type="EMBL" id="THF53854.1"/>
    </source>
</evidence>
<keyword evidence="4" id="KW-0998">Cell outer membrane</keyword>
<evidence type="ECO:0000313" key="9">
    <source>
        <dbReference type="Proteomes" id="UP000310754"/>
    </source>
</evidence>
<keyword evidence="2 6" id="KW-0732">Signal</keyword>
<keyword evidence="3" id="KW-0472">Membrane</keyword>
<comment type="similarity">
    <text evidence="5">Belongs to the Omp25/RopB family.</text>
</comment>
<evidence type="ECO:0000256" key="6">
    <source>
        <dbReference type="SAM" id="SignalP"/>
    </source>
</evidence>
<proteinExistence type="inferred from homology"/>
<sequence>MTKSILFATIASVVFSSVAIAADAVDEVPSAPAAVEAPATFSWAGGYVGALGGYGSLKAKTTDDLGDSAKATFKGGRIGTFAGWNFDVGNNVILGAEGDLNYDWNKKTVGINNFKTDLSGSARARAGYAVDRALLFVAGGWTATKGKFYESDINATSKKTFSGWTIGGGVDYAVTDRIFARGEYRYNDFGSKTLRDAKFDLKQHVINVGVGVKF</sequence>
<evidence type="ECO:0000256" key="5">
    <source>
        <dbReference type="ARBA" id="ARBA00038306"/>
    </source>
</evidence>
<dbReference type="Pfam" id="PF13505">
    <property type="entry name" value="OMP_b-brl"/>
    <property type="match status" value="1"/>
</dbReference>
<feature type="domain" description="Outer membrane protein beta-barrel" evidence="7">
    <location>
        <begin position="33"/>
        <end position="214"/>
    </location>
</feature>
<dbReference type="SUPFAM" id="SSF56925">
    <property type="entry name" value="OMPA-like"/>
    <property type="match status" value="1"/>
</dbReference>
<comment type="caution">
    <text evidence="8">The sequence shown here is derived from an EMBL/GenBank/DDBJ whole genome shotgun (WGS) entry which is preliminary data.</text>
</comment>
<gene>
    <name evidence="8" type="ORF">E6C51_01705</name>
</gene>
<name>A0A4S4A676_9HYPH</name>
<evidence type="ECO:0000256" key="4">
    <source>
        <dbReference type="ARBA" id="ARBA00023237"/>
    </source>
</evidence>
<feature type="chain" id="PRO_5020444915" evidence="6">
    <location>
        <begin position="22"/>
        <end position="214"/>
    </location>
</feature>
<evidence type="ECO:0000259" key="7">
    <source>
        <dbReference type="Pfam" id="PF13505"/>
    </source>
</evidence>
<dbReference type="InterPro" id="IPR027385">
    <property type="entry name" value="Beta-barrel_OMP"/>
</dbReference>
<accession>A0A4S4A676</accession>
<dbReference type="AlphaFoldDB" id="A0A4S4A676"/>
<dbReference type="Gene3D" id="2.40.160.20">
    <property type="match status" value="1"/>
</dbReference>
<evidence type="ECO:0000256" key="2">
    <source>
        <dbReference type="ARBA" id="ARBA00022729"/>
    </source>
</evidence>
<keyword evidence="9" id="KW-1185">Reference proteome</keyword>
<feature type="signal peptide" evidence="6">
    <location>
        <begin position="1"/>
        <end position="21"/>
    </location>
</feature>
<dbReference type="GO" id="GO:0009279">
    <property type="term" value="C:cell outer membrane"/>
    <property type="evidence" value="ECO:0007669"/>
    <property type="project" value="UniProtKB-SubCell"/>
</dbReference>
<evidence type="ECO:0000256" key="3">
    <source>
        <dbReference type="ARBA" id="ARBA00023136"/>
    </source>
</evidence>
<comment type="subcellular location">
    <subcellularLocation>
        <location evidence="1">Cell outer membrane</location>
    </subcellularLocation>
</comment>
<reference evidence="8 9" key="1">
    <citation type="submission" date="2019-04" db="EMBL/GenBank/DDBJ databases">
        <title>Rhizobium terrae sp. nov., isolated from a paddy soil.</title>
        <authorList>
            <person name="Lin S.-Y."/>
            <person name="Hameed A."/>
            <person name="Huang H.-I."/>
            <person name="Young C.-C."/>
        </authorList>
    </citation>
    <scope>NUCLEOTIDE SEQUENCE [LARGE SCALE GENOMIC DNA]</scope>
    <source>
        <strain evidence="8 9">CC-HIH110</strain>
    </source>
</reference>
<dbReference type="PANTHER" id="PTHR34001:SF3">
    <property type="entry name" value="BLL7405 PROTEIN"/>
    <property type="match status" value="1"/>
</dbReference>
<dbReference type="EMBL" id="SSOA01000001">
    <property type="protein sequence ID" value="THF53854.1"/>
    <property type="molecule type" value="Genomic_DNA"/>
</dbReference>